<evidence type="ECO:0000256" key="3">
    <source>
        <dbReference type="ARBA" id="ARBA00022553"/>
    </source>
</evidence>
<keyword evidence="2" id="KW-0596">Phosphopantetheine</keyword>
<evidence type="ECO:0000313" key="7">
    <source>
        <dbReference type="Proteomes" id="UP000326505"/>
    </source>
</evidence>
<dbReference type="KEGG" id="sspb:CP982_01015"/>
<dbReference type="SUPFAM" id="SSF47336">
    <property type="entry name" value="ACP-like"/>
    <property type="match status" value="1"/>
</dbReference>
<dbReference type="InterPro" id="IPR009081">
    <property type="entry name" value="PP-bd_ACP"/>
</dbReference>
<dbReference type="EMBL" id="JACHJD010000021">
    <property type="protein sequence ID" value="MBB5108884.1"/>
    <property type="molecule type" value="Genomic_DNA"/>
</dbReference>
<dbReference type="InterPro" id="IPR010071">
    <property type="entry name" value="AA_adenyl_dom"/>
</dbReference>
<evidence type="ECO:0000256" key="1">
    <source>
        <dbReference type="ARBA" id="ARBA00001957"/>
    </source>
</evidence>
<dbReference type="InterPro" id="IPR025110">
    <property type="entry name" value="AMP-bd_C"/>
</dbReference>
<dbReference type="Gene3D" id="3.30.559.30">
    <property type="entry name" value="Nonribosomal peptide synthetase, condensation domain"/>
    <property type="match status" value="1"/>
</dbReference>
<keyword evidence="8" id="KW-1185">Reference proteome</keyword>
<dbReference type="PANTHER" id="PTHR45527:SF1">
    <property type="entry name" value="FATTY ACID SYNTHASE"/>
    <property type="match status" value="1"/>
</dbReference>
<dbReference type="PROSITE" id="PS50075">
    <property type="entry name" value="CARRIER"/>
    <property type="match status" value="1"/>
</dbReference>
<dbReference type="GO" id="GO:0003824">
    <property type="term" value="F:catalytic activity"/>
    <property type="evidence" value="ECO:0007669"/>
    <property type="project" value="InterPro"/>
</dbReference>
<dbReference type="GO" id="GO:0008610">
    <property type="term" value="P:lipid biosynthetic process"/>
    <property type="evidence" value="ECO:0007669"/>
    <property type="project" value="UniProtKB-ARBA"/>
</dbReference>
<dbReference type="InterPro" id="IPR042099">
    <property type="entry name" value="ANL_N_sf"/>
</dbReference>
<dbReference type="GO" id="GO:0043041">
    <property type="term" value="P:amino acid activation for nonribosomal peptide biosynthetic process"/>
    <property type="evidence" value="ECO:0007669"/>
    <property type="project" value="TreeGrafter"/>
</dbReference>
<dbReference type="InterPro" id="IPR036736">
    <property type="entry name" value="ACP-like_sf"/>
</dbReference>
<evidence type="ECO:0000313" key="6">
    <source>
        <dbReference type="EMBL" id="QEV57483.1"/>
    </source>
</evidence>
<dbReference type="Pfam" id="PF00501">
    <property type="entry name" value="AMP-binding"/>
    <property type="match status" value="1"/>
</dbReference>
<dbReference type="Gene3D" id="3.40.50.12780">
    <property type="entry name" value="N-terminal domain of ligase-like"/>
    <property type="match status" value="1"/>
</dbReference>
<protein>
    <submittedName>
        <fullName evidence="6">Amino acid adenylation domain-containing protein</fullName>
    </submittedName>
</protein>
<dbReference type="InterPro" id="IPR045851">
    <property type="entry name" value="AMP-bd_C_sf"/>
</dbReference>
<comment type="cofactor">
    <cofactor evidence="1">
        <name>pantetheine 4'-phosphate</name>
        <dbReference type="ChEBI" id="CHEBI:47942"/>
    </cofactor>
</comment>
<dbReference type="EMBL" id="CP023690">
    <property type="protein sequence ID" value="QEV57483.1"/>
    <property type="molecule type" value="Genomic_DNA"/>
</dbReference>
<dbReference type="Gene3D" id="3.30.559.10">
    <property type="entry name" value="Chloramphenicol acetyltransferase-like domain"/>
    <property type="match status" value="1"/>
</dbReference>
<dbReference type="GO" id="GO:0044550">
    <property type="term" value="P:secondary metabolite biosynthetic process"/>
    <property type="evidence" value="ECO:0007669"/>
    <property type="project" value="TreeGrafter"/>
</dbReference>
<dbReference type="PANTHER" id="PTHR45527">
    <property type="entry name" value="NONRIBOSOMAL PEPTIDE SYNTHETASE"/>
    <property type="match status" value="1"/>
</dbReference>
<dbReference type="OrthoDB" id="2472181at2"/>
<dbReference type="Gene3D" id="3.30.300.30">
    <property type="match status" value="1"/>
</dbReference>
<dbReference type="InterPro" id="IPR023213">
    <property type="entry name" value="CAT-like_dom_sf"/>
</dbReference>
<keyword evidence="3" id="KW-0597">Phosphoprotein</keyword>
<dbReference type="SUPFAM" id="SSF56801">
    <property type="entry name" value="Acetyl-CoA synthetase-like"/>
    <property type="match status" value="1"/>
</dbReference>
<evidence type="ECO:0000256" key="2">
    <source>
        <dbReference type="ARBA" id="ARBA00022450"/>
    </source>
</evidence>
<evidence type="ECO:0000259" key="4">
    <source>
        <dbReference type="PROSITE" id="PS50075"/>
    </source>
</evidence>
<dbReference type="Pfam" id="PF00550">
    <property type="entry name" value="PP-binding"/>
    <property type="match status" value="1"/>
</dbReference>
<dbReference type="Proteomes" id="UP000549009">
    <property type="component" value="Unassembled WGS sequence"/>
</dbReference>
<proteinExistence type="predicted"/>
<dbReference type="PROSITE" id="PS00455">
    <property type="entry name" value="AMP_BINDING"/>
    <property type="match status" value="1"/>
</dbReference>
<dbReference type="NCBIfam" id="TIGR01733">
    <property type="entry name" value="AA-adenyl-dom"/>
    <property type="match status" value="1"/>
</dbReference>
<dbReference type="RefSeq" id="WP_150508697.1">
    <property type="nucleotide sequence ID" value="NZ_BMSQ01000017.1"/>
</dbReference>
<dbReference type="GO" id="GO:0017000">
    <property type="term" value="P:antibiotic biosynthetic process"/>
    <property type="evidence" value="ECO:0007669"/>
    <property type="project" value="UniProtKB-ARBA"/>
</dbReference>
<organism evidence="6 7">
    <name type="scientific">Streptomyces spectabilis</name>
    <dbReference type="NCBI Taxonomy" id="68270"/>
    <lineage>
        <taxon>Bacteria</taxon>
        <taxon>Bacillati</taxon>
        <taxon>Actinomycetota</taxon>
        <taxon>Actinomycetes</taxon>
        <taxon>Kitasatosporales</taxon>
        <taxon>Streptomycetaceae</taxon>
        <taxon>Streptomyces</taxon>
    </lineage>
</organism>
<feature type="domain" description="Carrier" evidence="4">
    <location>
        <begin position="982"/>
        <end position="1059"/>
    </location>
</feature>
<reference evidence="5 8" key="2">
    <citation type="submission" date="2020-08" db="EMBL/GenBank/DDBJ databases">
        <title>Genomic Encyclopedia of Type Strains, Phase III (KMG-III): the genomes of soil and plant-associated and newly described type strains.</title>
        <authorList>
            <person name="Whitman W."/>
        </authorList>
    </citation>
    <scope>NUCLEOTIDE SEQUENCE [LARGE SCALE GENOMIC DNA]</scope>
    <source>
        <strain evidence="5 8">CECT 3146</strain>
    </source>
</reference>
<dbReference type="Gene3D" id="1.10.1200.10">
    <property type="entry name" value="ACP-like"/>
    <property type="match status" value="1"/>
</dbReference>
<dbReference type="GO" id="GO:0005737">
    <property type="term" value="C:cytoplasm"/>
    <property type="evidence" value="ECO:0007669"/>
    <property type="project" value="TreeGrafter"/>
</dbReference>
<dbReference type="InterPro" id="IPR000873">
    <property type="entry name" value="AMP-dep_synth/lig_dom"/>
</dbReference>
<dbReference type="InterPro" id="IPR020806">
    <property type="entry name" value="PKS_PP-bd"/>
</dbReference>
<dbReference type="InterPro" id="IPR020845">
    <property type="entry name" value="AMP-binding_CS"/>
</dbReference>
<evidence type="ECO:0000313" key="8">
    <source>
        <dbReference type="Proteomes" id="UP000549009"/>
    </source>
</evidence>
<dbReference type="SUPFAM" id="SSF52777">
    <property type="entry name" value="CoA-dependent acyltransferases"/>
    <property type="match status" value="2"/>
</dbReference>
<dbReference type="Proteomes" id="UP000326505">
    <property type="component" value="Chromosome"/>
</dbReference>
<dbReference type="Pfam" id="PF13193">
    <property type="entry name" value="AMP-binding_C"/>
    <property type="match status" value="1"/>
</dbReference>
<accession>A0A5P2WXK8</accession>
<name>A0A5P2WXK8_STRST</name>
<sequence>MTASGPGAPESSAEFPLTQQQWAVLTSQRLHPDSDAYHVPIGYRLTGPLDEAALERALRRVLERHPVLRVALHDGADGLLRQRVNGVPDRVLATHAVTADETDARVAAAVAAPFAAEATCRLRADLFRLAPEEAILVLVFDHLVVDAPSVAVIADELARAYAEFRAGVEPGPVAPESGYFAYARDQEDFFLGAEAARLGDFWDGYLSGLAAPAVPGRASGAGRTASLPVRVADGLTVSAERAGVTPAALLMAALSLTTQLCFRVTDTVISYPAVDWRRMEYEPVVGLFTDMPAFRCPPHDRTSLQEYVRTVHADLLECLGHQGAPLAKLRARLRAADPRGDGTPPVMLSVNNVPGTGLRLPGLTEEWLGLRPAHPKTGLALSVFFRDTGVEARLDFDPGHHDEAAARRFATAFEQVLGQAVAGWDGPAAAVELAGAADRSLVLDMWNPPAPAAPEWTVPGLFVARAARTPDAVALVARGQETTYGRLEADSRLLAARLAALSLPAGSVVALCLPRSAAFVTAALAVLRSGLALLPVDMEQPPGRRAFLLADAGVAAAIVAGPEGPEGLKGTDAATGPLPVVDLSQPADPLPGYADAEPAPDHPAYLITTSGSTGLPKTVVVPHRAIANHVRWKASEFGFDAEDRFYFKTPPVFDASLWEYLLPLTIGARTVVAPHGAQRDPALLLAEMRRYRVSVVQFVPTVLKAVLAEKAVPTEKAVPPARPVTTVPGLSQCTALRWIFSGGEPLETSVAARVRAATGARLVNLYGPTEATIDATFHVCDPDEQDRDGFVPIGRPVGGGQAYVLGEGGQPLPPGLTGELHIGGLPLATGYAHRRQLTEERFAPHPFAAVPGQVLYRTGDLARFREDGALEFRGREDAEAKVRGMRVDLAGIGALLGELAGVRDAVVTVLPGRDDALAAYVVADPGVPDAALRAHLADRLPRELVPAAVVRLDALPVTASGKTDVRALPVPEAGHAPDSGGAPRSALEHRLTALWAEVLGVGPERVPRNVSLFELGGTSLTLIRLHQRIRAVLSPGAAVTDLFKYPTVEAFADALDGSGTGPVTR</sequence>
<dbReference type="SMART" id="SM00823">
    <property type="entry name" value="PKS_PP"/>
    <property type="match status" value="1"/>
</dbReference>
<reference evidence="6 7" key="1">
    <citation type="submission" date="2017-09" db="EMBL/GenBank/DDBJ databases">
        <authorList>
            <person name="Lee N."/>
            <person name="Cho B.-K."/>
        </authorList>
    </citation>
    <scope>NUCLEOTIDE SEQUENCE [LARGE SCALE GENOMIC DNA]</scope>
    <source>
        <strain evidence="6 7">ATCC 27465</strain>
    </source>
</reference>
<dbReference type="Pfam" id="PF00668">
    <property type="entry name" value="Condensation"/>
    <property type="match status" value="1"/>
</dbReference>
<dbReference type="GO" id="GO:0031177">
    <property type="term" value="F:phosphopantetheine binding"/>
    <property type="evidence" value="ECO:0007669"/>
    <property type="project" value="InterPro"/>
</dbReference>
<dbReference type="InterPro" id="IPR001242">
    <property type="entry name" value="Condensation_dom"/>
</dbReference>
<dbReference type="AlphaFoldDB" id="A0A5P2WXK8"/>
<evidence type="ECO:0000313" key="5">
    <source>
        <dbReference type="EMBL" id="MBB5108884.1"/>
    </source>
</evidence>
<gene>
    <name evidence="6" type="ORF">CP982_01015</name>
    <name evidence="5" type="ORF">FHS40_008010</name>
</gene>